<dbReference type="Pfam" id="PF00501">
    <property type="entry name" value="AMP-binding"/>
    <property type="match status" value="1"/>
</dbReference>
<keyword evidence="5" id="KW-1185">Reference proteome</keyword>
<dbReference type="InterPro" id="IPR042099">
    <property type="entry name" value="ANL_N_sf"/>
</dbReference>
<evidence type="ECO:0000313" key="5">
    <source>
        <dbReference type="Proteomes" id="UP000214365"/>
    </source>
</evidence>
<sequence>MPAISSEKETSDVRLDSRGQRLLPSVIEQLASDVPEKAWASIPLSADIKAGFKDISFRQLAKVIDALAWWIESRIGRSSTFEPAAYLGNTIGGHLELLNQTDCTKFLYSSGPNVDELIDAKPDLIAFKIPELEELLAEKDAPRYPYDKSFEEAQFDPFMIIHTSGTTGKPRPIVWSHSIYATVDAQSIPETLGGRENIYAPMGRCKRHFSTMPVAHSSSFVRFLRCLLLGVTFVVLPGRAIGTDPESIAIVADVLDYGNVDAAHFVPGILELLSRDSHHLRRLSKLGFIGWGGGPISKSTGEILSWGCKNTVFHNSLGSSDGGAYVTYRTDPEDWEYICYCPYSNGIEWRDHGDGLYEMVVVKDLKLSLFQGPFKIHPKLQEWSTKDLYSKHPTKPYHWRHESRIDDLMVFANGSKFNPARLQSLVQEHPDVWSAVVTAGSTRVRASLIIELRDSEINYGKREEILEEIWNIVLKVNETSPIQGQIWKSLILIAPPTKPFPRASKGTVQITATVELFKTELNDLYEAATA</sequence>
<accession>A0A225ABI5</accession>
<dbReference type="Gene3D" id="3.40.50.12780">
    <property type="entry name" value="N-terminal domain of ligase-like"/>
    <property type="match status" value="1"/>
</dbReference>
<comment type="caution">
    <text evidence="4">The sequence shown here is derived from an EMBL/GenBank/DDBJ whole genome shotgun (WGS) entry which is preliminary data.</text>
</comment>
<dbReference type="PROSITE" id="PS00455">
    <property type="entry name" value="AMP_BINDING"/>
    <property type="match status" value="1"/>
</dbReference>
<keyword evidence="1" id="KW-0596">Phosphopantetheine</keyword>
<dbReference type="OrthoDB" id="429813at2759"/>
<dbReference type="GeneID" id="31008504"/>
<gene>
    <name evidence="4" type="ORF">UA08_08748</name>
</gene>
<evidence type="ECO:0000256" key="2">
    <source>
        <dbReference type="ARBA" id="ARBA00022553"/>
    </source>
</evidence>
<dbReference type="PANTHER" id="PTHR43439:SF2">
    <property type="entry name" value="ENZYME, PUTATIVE (JCVI)-RELATED"/>
    <property type="match status" value="1"/>
</dbReference>
<evidence type="ECO:0000259" key="3">
    <source>
        <dbReference type="Pfam" id="PF00501"/>
    </source>
</evidence>
<organism evidence="4 5">
    <name type="scientific">Talaromyces atroroseus</name>
    <dbReference type="NCBI Taxonomy" id="1441469"/>
    <lineage>
        <taxon>Eukaryota</taxon>
        <taxon>Fungi</taxon>
        <taxon>Dikarya</taxon>
        <taxon>Ascomycota</taxon>
        <taxon>Pezizomycotina</taxon>
        <taxon>Eurotiomycetes</taxon>
        <taxon>Eurotiomycetidae</taxon>
        <taxon>Eurotiales</taxon>
        <taxon>Trichocomaceae</taxon>
        <taxon>Talaromyces</taxon>
        <taxon>Talaromyces sect. Trachyspermi</taxon>
    </lineage>
</organism>
<dbReference type="InterPro" id="IPR020845">
    <property type="entry name" value="AMP-binding_CS"/>
</dbReference>
<dbReference type="STRING" id="1441469.A0A225ABI5"/>
<keyword evidence="2" id="KW-0597">Phosphoprotein</keyword>
<dbReference type="InterPro" id="IPR051414">
    <property type="entry name" value="Adenylate-forming_Reductase"/>
</dbReference>
<evidence type="ECO:0000256" key="1">
    <source>
        <dbReference type="ARBA" id="ARBA00022450"/>
    </source>
</evidence>
<dbReference type="Proteomes" id="UP000214365">
    <property type="component" value="Unassembled WGS sequence"/>
</dbReference>
<proteinExistence type="predicted"/>
<dbReference type="InterPro" id="IPR000873">
    <property type="entry name" value="AMP-dep_synth/lig_dom"/>
</dbReference>
<feature type="domain" description="AMP-dependent synthetase/ligase" evidence="3">
    <location>
        <begin position="133"/>
        <end position="337"/>
    </location>
</feature>
<protein>
    <recommendedName>
        <fullName evidence="3">AMP-dependent synthetase/ligase domain-containing protein</fullName>
    </recommendedName>
</protein>
<dbReference type="RefSeq" id="XP_020116264.1">
    <property type="nucleotide sequence ID" value="XM_020263646.1"/>
</dbReference>
<reference evidence="4 5" key="1">
    <citation type="submission" date="2015-06" db="EMBL/GenBank/DDBJ databases">
        <title>Talaromyces atroroseus IBT 11181 draft genome.</title>
        <authorList>
            <person name="Rasmussen K.B."/>
            <person name="Rasmussen S."/>
            <person name="Petersen B."/>
            <person name="Sicheritz-Ponten T."/>
            <person name="Mortensen U.H."/>
            <person name="Thrane U."/>
        </authorList>
    </citation>
    <scope>NUCLEOTIDE SEQUENCE [LARGE SCALE GENOMIC DNA]</scope>
    <source>
        <strain evidence="4 5">IBT 11181</strain>
    </source>
</reference>
<dbReference type="Pfam" id="PF23562">
    <property type="entry name" value="AMP-binding_C_3"/>
    <property type="match status" value="1"/>
</dbReference>
<name>A0A225ABI5_TALAT</name>
<dbReference type="PANTHER" id="PTHR43439">
    <property type="entry name" value="PHENYLACETATE-COENZYME A LIGASE"/>
    <property type="match status" value="1"/>
</dbReference>
<dbReference type="EMBL" id="LFMY01000016">
    <property type="protein sequence ID" value="OKL56143.1"/>
    <property type="molecule type" value="Genomic_DNA"/>
</dbReference>
<dbReference type="AlphaFoldDB" id="A0A225ABI5"/>
<dbReference type="SUPFAM" id="SSF56801">
    <property type="entry name" value="Acetyl-CoA synthetase-like"/>
    <property type="match status" value="1"/>
</dbReference>
<evidence type="ECO:0000313" key="4">
    <source>
        <dbReference type="EMBL" id="OKL56143.1"/>
    </source>
</evidence>